<dbReference type="Proteomes" id="UP000008021">
    <property type="component" value="Chromosome 1"/>
</dbReference>
<dbReference type="HOGENOM" id="CLU_2310574_0_0_1"/>
<evidence type="ECO:0000313" key="2">
    <source>
        <dbReference type="EnsemblPlants" id="OMERI01G23160.1"/>
    </source>
</evidence>
<evidence type="ECO:0000256" key="1">
    <source>
        <dbReference type="SAM" id="MobiDB-lite"/>
    </source>
</evidence>
<reference evidence="2" key="1">
    <citation type="submission" date="2015-04" db="UniProtKB">
        <authorList>
            <consortium name="EnsemblPlants"/>
        </authorList>
    </citation>
    <scope>IDENTIFICATION</scope>
</reference>
<dbReference type="EnsemblPlants" id="OMERI01G23160.1">
    <property type="protein sequence ID" value="OMERI01G23160.1"/>
    <property type="gene ID" value="OMERI01G23160"/>
</dbReference>
<name>A0A0E0C5M3_9ORYZ</name>
<sequence length="100" mass="10940">MATLRRRIREAREAEEEEGYGGGGLPAEWMELERRHHGSYVAGVRGAVGLLQAVLVSTRPGLALLLLLGVPASDLRAPRVRAAARCRVRGAFQYMIASRD</sequence>
<accession>A0A0E0C5M3</accession>
<dbReference type="PANTHER" id="PTHR33782">
    <property type="entry name" value="OS01G0121600 PROTEIN"/>
    <property type="match status" value="1"/>
</dbReference>
<protein>
    <submittedName>
        <fullName evidence="2">Uncharacterized protein</fullName>
    </submittedName>
</protein>
<proteinExistence type="predicted"/>
<reference evidence="2" key="2">
    <citation type="submission" date="2018-05" db="EMBL/GenBank/DDBJ databases">
        <title>OmerRS3 (Oryza meridionalis Reference Sequence Version 3).</title>
        <authorList>
            <person name="Zhang J."/>
            <person name="Kudrna D."/>
            <person name="Lee S."/>
            <person name="Talag J."/>
            <person name="Welchert J."/>
            <person name="Wing R.A."/>
        </authorList>
    </citation>
    <scope>NUCLEOTIDE SEQUENCE [LARGE SCALE GENOMIC DNA]</scope>
    <source>
        <strain evidence="2">cv. OR44</strain>
    </source>
</reference>
<organism evidence="2">
    <name type="scientific">Oryza meridionalis</name>
    <dbReference type="NCBI Taxonomy" id="40149"/>
    <lineage>
        <taxon>Eukaryota</taxon>
        <taxon>Viridiplantae</taxon>
        <taxon>Streptophyta</taxon>
        <taxon>Embryophyta</taxon>
        <taxon>Tracheophyta</taxon>
        <taxon>Spermatophyta</taxon>
        <taxon>Magnoliopsida</taxon>
        <taxon>Liliopsida</taxon>
        <taxon>Poales</taxon>
        <taxon>Poaceae</taxon>
        <taxon>BOP clade</taxon>
        <taxon>Oryzoideae</taxon>
        <taxon>Oryzeae</taxon>
        <taxon>Oryzinae</taxon>
        <taxon>Oryza</taxon>
    </lineage>
</organism>
<dbReference type="Gramene" id="OMERI01G23160.1">
    <property type="protein sequence ID" value="OMERI01G23160.1"/>
    <property type="gene ID" value="OMERI01G23160"/>
</dbReference>
<dbReference type="PANTHER" id="PTHR33782:SF3">
    <property type="entry name" value="OS05G0516700 PROTEIN"/>
    <property type="match status" value="1"/>
</dbReference>
<feature type="region of interest" description="Disordered" evidence="1">
    <location>
        <begin position="1"/>
        <end position="21"/>
    </location>
</feature>
<keyword evidence="3" id="KW-1185">Reference proteome</keyword>
<dbReference type="AlphaFoldDB" id="A0A0E0C5M3"/>
<evidence type="ECO:0000313" key="3">
    <source>
        <dbReference type="Proteomes" id="UP000008021"/>
    </source>
</evidence>